<gene>
    <name evidence="1" type="ORF">PCANC_02189</name>
</gene>
<evidence type="ECO:0000313" key="1">
    <source>
        <dbReference type="EMBL" id="PLW55900.1"/>
    </source>
</evidence>
<accession>A0A2N5W135</accession>
<dbReference type="EMBL" id="PGCJ01000027">
    <property type="protein sequence ID" value="PLW55900.1"/>
    <property type="molecule type" value="Genomic_DNA"/>
</dbReference>
<name>A0A2N5W135_9BASI</name>
<sequence>MSRPACPALPPGKQEASVIVPHTPLLNHLSGLTGFPLSSKANPPACHIPSNN</sequence>
<protein>
    <submittedName>
        <fullName evidence="1">Uncharacterized protein</fullName>
    </submittedName>
</protein>
<dbReference type="AlphaFoldDB" id="A0A2N5W135"/>
<proteinExistence type="predicted"/>
<reference evidence="1 2" key="1">
    <citation type="submission" date="2017-11" db="EMBL/GenBank/DDBJ databases">
        <title>De novo assembly and phasing of dikaryotic genomes from two isolates of Puccinia coronata f. sp. avenae, the causal agent of oat crown rust.</title>
        <authorList>
            <person name="Miller M.E."/>
            <person name="Zhang Y."/>
            <person name="Omidvar V."/>
            <person name="Sperschneider J."/>
            <person name="Schwessinger B."/>
            <person name="Raley C."/>
            <person name="Palmer J.M."/>
            <person name="Garnica D."/>
            <person name="Upadhyaya N."/>
            <person name="Rathjen J."/>
            <person name="Taylor J.M."/>
            <person name="Park R.F."/>
            <person name="Dodds P.N."/>
            <person name="Hirsch C.D."/>
            <person name="Kianian S.F."/>
            <person name="Figueroa M."/>
        </authorList>
    </citation>
    <scope>NUCLEOTIDE SEQUENCE [LARGE SCALE GENOMIC DNA]</scope>
    <source>
        <strain evidence="1">12NC29</strain>
    </source>
</reference>
<organism evidence="1 2">
    <name type="scientific">Puccinia coronata f. sp. avenae</name>
    <dbReference type="NCBI Taxonomy" id="200324"/>
    <lineage>
        <taxon>Eukaryota</taxon>
        <taxon>Fungi</taxon>
        <taxon>Dikarya</taxon>
        <taxon>Basidiomycota</taxon>
        <taxon>Pucciniomycotina</taxon>
        <taxon>Pucciniomycetes</taxon>
        <taxon>Pucciniales</taxon>
        <taxon>Pucciniaceae</taxon>
        <taxon>Puccinia</taxon>
    </lineage>
</organism>
<comment type="caution">
    <text evidence="1">The sequence shown here is derived from an EMBL/GenBank/DDBJ whole genome shotgun (WGS) entry which is preliminary data.</text>
</comment>
<dbReference type="Proteomes" id="UP000235388">
    <property type="component" value="Unassembled WGS sequence"/>
</dbReference>
<evidence type="ECO:0000313" key="2">
    <source>
        <dbReference type="Proteomes" id="UP000235388"/>
    </source>
</evidence>
<keyword evidence="2" id="KW-1185">Reference proteome</keyword>